<dbReference type="Gene3D" id="1.20.58.1070">
    <property type="match status" value="1"/>
</dbReference>
<evidence type="ECO:0000256" key="1">
    <source>
        <dbReference type="SAM" id="MobiDB-lite"/>
    </source>
</evidence>
<dbReference type="Proteomes" id="UP000265618">
    <property type="component" value="Unassembled WGS sequence"/>
</dbReference>
<evidence type="ECO:0008006" key="4">
    <source>
        <dbReference type="Google" id="ProtNLM"/>
    </source>
</evidence>
<comment type="caution">
    <text evidence="2">The sequence shown here is derived from an EMBL/GenBank/DDBJ whole genome shotgun (WGS) entry which is preliminary data.</text>
</comment>
<feature type="region of interest" description="Disordered" evidence="1">
    <location>
        <begin position="18"/>
        <end position="39"/>
    </location>
</feature>
<dbReference type="GO" id="GO:0000387">
    <property type="term" value="P:spliceosomal snRNP assembly"/>
    <property type="evidence" value="ECO:0007669"/>
    <property type="project" value="InterPro"/>
</dbReference>
<evidence type="ECO:0000313" key="2">
    <source>
        <dbReference type="EMBL" id="GIQ87171.1"/>
    </source>
</evidence>
<proteinExistence type="predicted"/>
<dbReference type="EMBL" id="BDIP01003028">
    <property type="protein sequence ID" value="GIQ87171.1"/>
    <property type="molecule type" value="Genomic_DNA"/>
</dbReference>
<dbReference type="Pfam" id="PF04938">
    <property type="entry name" value="SIP1"/>
    <property type="match status" value="1"/>
</dbReference>
<protein>
    <recommendedName>
        <fullName evidence="4">Gem-associated protein 2</fullName>
    </recommendedName>
</protein>
<dbReference type="InterPro" id="IPR035426">
    <property type="entry name" value="Gemin2/Brr1"/>
</dbReference>
<accession>A0A9K3D363</accession>
<feature type="non-terminal residue" evidence="2">
    <location>
        <position position="1"/>
    </location>
</feature>
<dbReference type="AlphaFoldDB" id="A0A9K3D363"/>
<keyword evidence="3" id="KW-1185">Reference proteome</keyword>
<organism evidence="2 3">
    <name type="scientific">Kipferlia bialata</name>
    <dbReference type="NCBI Taxonomy" id="797122"/>
    <lineage>
        <taxon>Eukaryota</taxon>
        <taxon>Metamonada</taxon>
        <taxon>Carpediemonas-like organisms</taxon>
        <taxon>Kipferlia</taxon>
    </lineage>
</organism>
<reference evidence="2 3" key="1">
    <citation type="journal article" date="2018" name="PLoS ONE">
        <title>The draft genome of Kipferlia bialata reveals reductive genome evolution in fornicate parasites.</title>
        <authorList>
            <person name="Tanifuji G."/>
            <person name="Takabayashi S."/>
            <person name="Kume K."/>
            <person name="Takagi M."/>
            <person name="Nakayama T."/>
            <person name="Kamikawa R."/>
            <person name="Inagaki Y."/>
            <person name="Hashimoto T."/>
        </authorList>
    </citation>
    <scope>NUCLEOTIDE SEQUENCE [LARGE SCALE GENOMIC DNA]</scope>
    <source>
        <strain evidence="2">NY0173</strain>
    </source>
</reference>
<gene>
    <name evidence="2" type="ORF">KIPB_009160</name>
</gene>
<name>A0A9K3D363_9EUKA</name>
<evidence type="ECO:0000313" key="3">
    <source>
        <dbReference type="Proteomes" id="UP000265618"/>
    </source>
</evidence>
<sequence>EEYLAMVRAEADRLAMCPRESAPTPPAAMTPEAEDESMPDAQESVVVIEHDSERSFYMHPTVEWERSIMQWWVTLRAQTHSSLNALPDRVEPEVPLSILMRPLALTALPGLSRSFCLQVVEEITPLLLTVSAKGVDKLLRWVFGMLLLVETPLTRDEQASVYGLLGSLASLRLRLAEMQPSKERDAGLALACVLSTVMGRYFEQCDTDLMYPRD</sequence>